<evidence type="ECO:0000313" key="6">
    <source>
        <dbReference type="Proteomes" id="UP001358417"/>
    </source>
</evidence>
<keyword evidence="6" id="KW-1185">Reference proteome</keyword>
<evidence type="ECO:0000256" key="3">
    <source>
        <dbReference type="RuleBase" id="RU361235"/>
    </source>
</evidence>
<sequence>MNPEIYGVRDSRFGGKVHHYRGISYATISDRFAKPTLDTNWQKQGLTFRQYGPRCPQPAFPMEGSMCLPTSNQQAAMIEEDEFTCCNLNITTPVTDSKSRWPLYLWIHGGGQSVSFPSAQHRLGDTGPLVAQSIEMRKPIILVTINYRLNIFGFADPEGVNINLDLQDQATAVNWVQKYISLFGGDPENITIGGQSAGAIYTHGLLAMGIGPKRVIMASGSLYLTAPQTRDRGLKLLRYIEHRLSSGESKGTMSNISAKEGDLLRKAPVHAIVKIFEEAKFYSWWMFDAPLGDWKNDLRVFGNVEAVLLSDCRDEGIPYEHRLRQSTKAEILNAFKGLSGSDYTTLMSAYGLDATQAGHAQCVTMATDFVNDARYALWTQEIWGQLQPVKKKVYLCHYDEVNPFGPWPTLGYSVAHHAVDLLAAFGGYDAEVNDATRNAGRLLRGKWIDFINGDEPWTPDMVYCIGPDGKSGPVPAGEIGPRRRYANFEILKRIGIDSLTHIWQQLLPTEGVDTGDLWKL</sequence>
<dbReference type="RefSeq" id="XP_064708197.1">
    <property type="nucleotide sequence ID" value="XM_064856297.1"/>
</dbReference>
<evidence type="ECO:0000313" key="5">
    <source>
        <dbReference type="EMBL" id="KAK5056227.1"/>
    </source>
</evidence>
<dbReference type="PANTHER" id="PTHR43142:SF5">
    <property type="entry name" value="CARBOXYLIC ESTER HYDROLASE"/>
    <property type="match status" value="1"/>
</dbReference>
<dbReference type="EMBL" id="JAVRRD010000008">
    <property type="protein sequence ID" value="KAK5056227.1"/>
    <property type="molecule type" value="Genomic_DNA"/>
</dbReference>
<evidence type="ECO:0000256" key="1">
    <source>
        <dbReference type="ARBA" id="ARBA00005964"/>
    </source>
</evidence>
<comment type="similarity">
    <text evidence="1 3">Belongs to the type-B carboxylesterase/lipase family.</text>
</comment>
<evidence type="ECO:0000259" key="4">
    <source>
        <dbReference type="Pfam" id="PF00135"/>
    </source>
</evidence>
<comment type="caution">
    <text evidence="5">The sequence shown here is derived from an EMBL/GenBank/DDBJ whole genome shotgun (WGS) entry which is preliminary data.</text>
</comment>
<keyword evidence="2 3" id="KW-0378">Hydrolase</keyword>
<dbReference type="Proteomes" id="UP001358417">
    <property type="component" value="Unassembled WGS sequence"/>
</dbReference>
<name>A0AAV9NJE3_9EURO</name>
<proteinExistence type="inferred from homology"/>
<dbReference type="EC" id="3.1.1.-" evidence="3"/>
<dbReference type="AlphaFoldDB" id="A0AAV9NJE3"/>
<reference evidence="5 6" key="1">
    <citation type="submission" date="2023-08" db="EMBL/GenBank/DDBJ databases">
        <title>Black Yeasts Isolated from many extreme environments.</title>
        <authorList>
            <person name="Coleine C."/>
            <person name="Stajich J.E."/>
            <person name="Selbmann L."/>
        </authorList>
    </citation>
    <scope>NUCLEOTIDE SEQUENCE [LARGE SCALE GENOMIC DNA]</scope>
    <source>
        <strain evidence="5 6">CCFEE 5792</strain>
    </source>
</reference>
<dbReference type="InterPro" id="IPR002018">
    <property type="entry name" value="CarbesteraseB"/>
</dbReference>
<gene>
    <name evidence="5" type="ORF">LTR84_012780</name>
</gene>
<dbReference type="Pfam" id="PF00135">
    <property type="entry name" value="COesterase"/>
    <property type="match status" value="1"/>
</dbReference>
<accession>A0AAV9NJE3</accession>
<dbReference type="InterPro" id="IPR029058">
    <property type="entry name" value="AB_hydrolase_fold"/>
</dbReference>
<dbReference type="InterPro" id="IPR019826">
    <property type="entry name" value="Carboxylesterase_B_AS"/>
</dbReference>
<feature type="domain" description="Carboxylesterase type B" evidence="4">
    <location>
        <begin position="9"/>
        <end position="235"/>
    </location>
</feature>
<organism evidence="5 6">
    <name type="scientific">Exophiala bonariae</name>
    <dbReference type="NCBI Taxonomy" id="1690606"/>
    <lineage>
        <taxon>Eukaryota</taxon>
        <taxon>Fungi</taxon>
        <taxon>Dikarya</taxon>
        <taxon>Ascomycota</taxon>
        <taxon>Pezizomycotina</taxon>
        <taxon>Eurotiomycetes</taxon>
        <taxon>Chaetothyriomycetidae</taxon>
        <taxon>Chaetothyriales</taxon>
        <taxon>Herpotrichiellaceae</taxon>
        <taxon>Exophiala</taxon>
    </lineage>
</organism>
<dbReference type="GeneID" id="89980922"/>
<dbReference type="Gene3D" id="3.40.50.1820">
    <property type="entry name" value="alpha/beta hydrolase"/>
    <property type="match status" value="1"/>
</dbReference>
<evidence type="ECO:0000256" key="2">
    <source>
        <dbReference type="ARBA" id="ARBA00022801"/>
    </source>
</evidence>
<dbReference type="PROSITE" id="PS00122">
    <property type="entry name" value="CARBOXYLESTERASE_B_1"/>
    <property type="match status" value="1"/>
</dbReference>
<dbReference type="GO" id="GO:0016787">
    <property type="term" value="F:hydrolase activity"/>
    <property type="evidence" value="ECO:0007669"/>
    <property type="project" value="UniProtKB-KW"/>
</dbReference>
<dbReference type="SUPFAM" id="SSF53474">
    <property type="entry name" value="alpha/beta-Hydrolases"/>
    <property type="match status" value="1"/>
</dbReference>
<protein>
    <recommendedName>
        <fullName evidence="3">Carboxylic ester hydrolase</fullName>
        <ecNumber evidence="3">3.1.1.-</ecNumber>
    </recommendedName>
</protein>
<dbReference type="PANTHER" id="PTHR43142">
    <property type="entry name" value="CARBOXYLIC ESTER HYDROLASE"/>
    <property type="match status" value="1"/>
</dbReference>